<keyword evidence="1" id="KW-1133">Transmembrane helix</keyword>
<sequence length="228" mass="26656">MAILRNVCFNKKVKSLFIIKIITFLILALAKNNCHDEHVIDKSFKNEKRLHITLDIRSQRLLAGHENKYKLKRTTLQYRGSDYGENYNKVNDKKYNREYTNLKIDRSNNLEAYKKSYNTRYAKKKGLEKLDCYYENKVFDKFGKIEELAKKINNKKALKRLIYKKYGLKLILIFLLPLLGLIIPIYLGVLDGHFSFNCKKTTCMRVTKKGKGSVTKIDHGACGKLEFA</sequence>
<accession>A0A0J9TVY8</accession>
<proteinExistence type="predicted"/>
<protein>
    <recommendedName>
        <fullName evidence="4">Variable surface protein Vir35</fullName>
    </recommendedName>
</protein>
<keyword evidence="1" id="KW-0812">Transmembrane</keyword>
<evidence type="ECO:0000313" key="3">
    <source>
        <dbReference type="Proteomes" id="UP000053239"/>
    </source>
</evidence>
<name>A0A0J9TVY8_PLAVI</name>
<dbReference type="Pfam" id="PF12420">
    <property type="entry name" value="DUF3671"/>
    <property type="match status" value="1"/>
</dbReference>
<evidence type="ECO:0000313" key="2">
    <source>
        <dbReference type="EMBL" id="KMZ99007.1"/>
    </source>
</evidence>
<dbReference type="EMBL" id="KQ235435">
    <property type="protein sequence ID" value="KMZ99007.1"/>
    <property type="molecule type" value="Genomic_DNA"/>
</dbReference>
<evidence type="ECO:0000256" key="1">
    <source>
        <dbReference type="SAM" id="Phobius"/>
    </source>
</evidence>
<dbReference type="InterPro" id="IPR022139">
    <property type="entry name" value="Fam-L/Fam-M-like_plasmodium"/>
</dbReference>
<keyword evidence="1" id="KW-0472">Membrane</keyword>
<feature type="transmembrane region" description="Helical" evidence="1">
    <location>
        <begin position="166"/>
        <end position="187"/>
    </location>
</feature>
<evidence type="ECO:0008006" key="4">
    <source>
        <dbReference type="Google" id="ProtNLM"/>
    </source>
</evidence>
<dbReference type="AlphaFoldDB" id="A0A0J9TVY8"/>
<organism evidence="2 3">
    <name type="scientific">Plasmodium vivax North Korean</name>
    <dbReference type="NCBI Taxonomy" id="1035514"/>
    <lineage>
        <taxon>Eukaryota</taxon>
        <taxon>Sar</taxon>
        <taxon>Alveolata</taxon>
        <taxon>Apicomplexa</taxon>
        <taxon>Aconoidasida</taxon>
        <taxon>Haemosporida</taxon>
        <taxon>Plasmodiidae</taxon>
        <taxon>Plasmodium</taxon>
        <taxon>Plasmodium (Plasmodium)</taxon>
    </lineage>
</organism>
<gene>
    <name evidence="2" type="ORF">PVNG_03846</name>
</gene>
<reference evidence="2 3" key="1">
    <citation type="submission" date="2011-09" db="EMBL/GenBank/DDBJ databases">
        <title>The Genome Sequence of Plasmodium vivax North Korean.</title>
        <authorList>
            <consortium name="The Broad Institute Genome Sequencing Platform"/>
            <consortium name="The Broad Institute Genome Sequencing Center for Infectious Disease"/>
            <person name="Neafsey D."/>
            <person name="Carlton J."/>
            <person name="Barnwell J."/>
            <person name="Collins W."/>
            <person name="Escalante A."/>
            <person name="Mullikin J."/>
            <person name="Saul A."/>
            <person name="Guigo R."/>
            <person name="Camara F."/>
            <person name="Young S.K."/>
            <person name="Zeng Q."/>
            <person name="Gargeya S."/>
            <person name="Fitzgerald M."/>
            <person name="Haas B."/>
            <person name="Abouelleil A."/>
            <person name="Alvarado L."/>
            <person name="Arachchi H.M."/>
            <person name="Berlin A."/>
            <person name="Brown A."/>
            <person name="Chapman S.B."/>
            <person name="Chen Z."/>
            <person name="Dunbar C."/>
            <person name="Freedman E."/>
            <person name="Gearin G."/>
            <person name="Gellesch M."/>
            <person name="Goldberg J."/>
            <person name="Griggs A."/>
            <person name="Gujja S."/>
            <person name="Heiman D."/>
            <person name="Howarth C."/>
            <person name="Larson L."/>
            <person name="Lui A."/>
            <person name="MacDonald P.J.P."/>
            <person name="Montmayeur A."/>
            <person name="Murphy C."/>
            <person name="Neiman D."/>
            <person name="Pearson M."/>
            <person name="Priest M."/>
            <person name="Roberts A."/>
            <person name="Saif S."/>
            <person name="Shea T."/>
            <person name="Shenoy N."/>
            <person name="Sisk P."/>
            <person name="Stolte C."/>
            <person name="Sykes S."/>
            <person name="Wortman J."/>
            <person name="Nusbaum C."/>
            <person name="Birren B."/>
        </authorList>
    </citation>
    <scope>NUCLEOTIDE SEQUENCE [LARGE SCALE GENOMIC DNA]</scope>
    <source>
        <strain evidence="2 3">North Korean</strain>
    </source>
</reference>
<dbReference type="Proteomes" id="UP000053239">
    <property type="component" value="Unassembled WGS sequence"/>
</dbReference>